<feature type="region of interest" description="Disordered" evidence="1">
    <location>
        <begin position="24"/>
        <end position="51"/>
    </location>
</feature>
<dbReference type="EMBL" id="CP029754">
    <property type="protein sequence ID" value="QDD70388.1"/>
    <property type="molecule type" value="Genomic_DNA"/>
</dbReference>
<organism evidence="2 3">
    <name type="scientific">Lactobacillus amylovorus</name>
    <dbReference type="NCBI Taxonomy" id="1604"/>
    <lineage>
        <taxon>Bacteria</taxon>
        <taxon>Bacillati</taxon>
        <taxon>Bacillota</taxon>
        <taxon>Bacilli</taxon>
        <taxon>Lactobacillales</taxon>
        <taxon>Lactobacillaceae</taxon>
        <taxon>Lactobacillus</taxon>
    </lineage>
</organism>
<dbReference type="RefSeq" id="WP_130898794.1">
    <property type="nucleotide sequence ID" value="NZ_CP029754.1"/>
</dbReference>
<evidence type="ECO:0000313" key="3">
    <source>
        <dbReference type="Proteomes" id="UP000312326"/>
    </source>
</evidence>
<evidence type="ECO:0000256" key="1">
    <source>
        <dbReference type="SAM" id="MobiDB-lite"/>
    </source>
</evidence>
<gene>
    <name evidence="2" type="ORF">DM298_05590</name>
</gene>
<proteinExistence type="predicted"/>
<accession>A0A5B8ED41</accession>
<dbReference type="Proteomes" id="UP000312326">
    <property type="component" value="Chromosome"/>
</dbReference>
<name>A0A5B8ED41_LACAM</name>
<sequence>MKKAIVLISVMAAALLTGCNKQTAKSNLSSQSSSSSKIVRHETKSSSEAPRINIHKKYKGFKLATVPSQYRGTWYRGDPYSKKARKLVITEHTVNGDVTYQKVDPNLKLNPHSEKQNKKYSGNIVLIDTQGNSLKVRGFLDLASLDYQPGQFKNHDCLFLSYGTDPSVINGAIFMDKNVALKYRKYDFTKVKKNRLS</sequence>
<evidence type="ECO:0000313" key="2">
    <source>
        <dbReference type="EMBL" id="QDD70388.1"/>
    </source>
</evidence>
<dbReference type="AlphaFoldDB" id="A0A5B8ED41"/>
<reference evidence="2 3" key="1">
    <citation type="submission" date="2018-06" db="EMBL/GenBank/DDBJ databases">
        <title>Complete genome sequnece of Lactobacillus amylovorus PMRA3.</title>
        <authorList>
            <person name="Nam Y.-D."/>
            <person name="Chung W.-H."/>
            <person name="Park Y.S."/>
            <person name="Kang J."/>
        </authorList>
    </citation>
    <scope>NUCLEOTIDE SEQUENCE [LARGE SCALE GENOMIC DNA]</scope>
    <source>
        <strain evidence="2 3">PMRA3</strain>
    </source>
</reference>
<feature type="compositionally biased region" description="Low complexity" evidence="1">
    <location>
        <begin position="26"/>
        <end position="36"/>
    </location>
</feature>
<dbReference type="PROSITE" id="PS51257">
    <property type="entry name" value="PROKAR_LIPOPROTEIN"/>
    <property type="match status" value="1"/>
</dbReference>
<protein>
    <submittedName>
        <fullName evidence="2">Uncharacterized protein</fullName>
    </submittedName>
</protein>